<name>A0A9D1T6G6_9FIRM</name>
<feature type="transmembrane region" description="Helical" evidence="1">
    <location>
        <begin position="12"/>
        <end position="29"/>
    </location>
</feature>
<protein>
    <recommendedName>
        <fullName evidence="2">PLD phosphodiesterase domain-containing protein</fullName>
    </recommendedName>
</protein>
<dbReference type="InterPro" id="IPR025202">
    <property type="entry name" value="PLD-like_dom"/>
</dbReference>
<keyword evidence="1" id="KW-1133">Transmembrane helix</keyword>
<reference evidence="3" key="2">
    <citation type="journal article" date="2021" name="PeerJ">
        <title>Extensive microbial diversity within the chicken gut microbiome revealed by metagenomics and culture.</title>
        <authorList>
            <person name="Gilroy R."/>
            <person name="Ravi A."/>
            <person name="Getino M."/>
            <person name="Pursley I."/>
            <person name="Horton D.L."/>
            <person name="Alikhan N.F."/>
            <person name="Baker D."/>
            <person name="Gharbi K."/>
            <person name="Hall N."/>
            <person name="Watson M."/>
            <person name="Adriaenssens E.M."/>
            <person name="Foster-Nyarko E."/>
            <person name="Jarju S."/>
            <person name="Secka A."/>
            <person name="Antonio M."/>
            <person name="Oren A."/>
            <person name="Chaudhuri R.R."/>
            <person name="La Ragione R."/>
            <person name="Hildebrand F."/>
            <person name="Pallen M.J."/>
        </authorList>
    </citation>
    <scope>NUCLEOTIDE SEQUENCE</scope>
    <source>
        <strain evidence="3">ChiBcec2-4451</strain>
    </source>
</reference>
<dbReference type="GO" id="GO:0032049">
    <property type="term" value="P:cardiolipin biosynthetic process"/>
    <property type="evidence" value="ECO:0007669"/>
    <property type="project" value="UniProtKB-ARBA"/>
</dbReference>
<dbReference type="Gene3D" id="3.30.870.10">
    <property type="entry name" value="Endonuclease Chain A"/>
    <property type="match status" value="1"/>
</dbReference>
<dbReference type="InterPro" id="IPR001736">
    <property type="entry name" value="PLipase_D/transphosphatidylase"/>
</dbReference>
<reference evidence="3" key="1">
    <citation type="submission" date="2020-10" db="EMBL/GenBank/DDBJ databases">
        <authorList>
            <person name="Gilroy R."/>
        </authorList>
    </citation>
    <scope>NUCLEOTIDE SEQUENCE</scope>
    <source>
        <strain evidence="3">ChiBcec2-4451</strain>
    </source>
</reference>
<accession>A0A9D1T6G6</accession>
<keyword evidence="1" id="KW-0812">Transmembrane</keyword>
<evidence type="ECO:0000259" key="2">
    <source>
        <dbReference type="PROSITE" id="PS50035"/>
    </source>
</evidence>
<dbReference type="PANTHER" id="PTHR21248:SF12">
    <property type="entry name" value="CARDIOLIPIN SYNTHASE C"/>
    <property type="match status" value="1"/>
</dbReference>
<dbReference type="GO" id="GO:0030572">
    <property type="term" value="F:phosphatidyltransferase activity"/>
    <property type="evidence" value="ECO:0007669"/>
    <property type="project" value="UniProtKB-ARBA"/>
</dbReference>
<keyword evidence="1" id="KW-0472">Membrane</keyword>
<sequence length="321" mass="37743">MHRVRKNGKRILLFLLLLYFAALIVPYIPHKKVSEDFRKSFLDREFYGKQTGGERVAYIDDNEEALLYRLRMIEEAREEIILSTFDFNDDHAGQDILAALTDAAQRGVSVRVIVDGLSGFLDLRGSPWFQAAAACENMEIRVYNPVNFLKPWKMQARLHDKYLIADRKMYLLGGRNTTNLFLGDYSDSKNTDRELFVYEAQTSPDSSLNQLVDYFERIWELNDSKPYVCRRVTEKVEEYEGRLREHKDWLEETYPQMLAVDCPQLNARIRQEADRDKTYSKVMENGSYSYGENYVSREMSLPKKIFYGILRVVIIPFRRFL</sequence>
<comment type="caution">
    <text evidence="3">The sequence shown here is derived from an EMBL/GenBank/DDBJ whole genome shotgun (WGS) entry which is preliminary data.</text>
</comment>
<proteinExistence type="predicted"/>
<evidence type="ECO:0000313" key="4">
    <source>
        <dbReference type="Proteomes" id="UP000886723"/>
    </source>
</evidence>
<dbReference type="AlphaFoldDB" id="A0A9D1T6G6"/>
<dbReference type="EMBL" id="DVON01000199">
    <property type="protein sequence ID" value="HIV13347.1"/>
    <property type="molecule type" value="Genomic_DNA"/>
</dbReference>
<dbReference type="Pfam" id="PF13091">
    <property type="entry name" value="PLDc_2"/>
    <property type="match status" value="1"/>
</dbReference>
<dbReference type="PANTHER" id="PTHR21248">
    <property type="entry name" value="CARDIOLIPIN SYNTHASE"/>
    <property type="match status" value="1"/>
</dbReference>
<feature type="domain" description="PLD phosphodiesterase" evidence="2">
    <location>
        <begin position="154"/>
        <end position="181"/>
    </location>
</feature>
<evidence type="ECO:0000256" key="1">
    <source>
        <dbReference type="SAM" id="Phobius"/>
    </source>
</evidence>
<dbReference type="SUPFAM" id="SSF56024">
    <property type="entry name" value="Phospholipase D/nuclease"/>
    <property type="match status" value="1"/>
</dbReference>
<gene>
    <name evidence="3" type="ORF">IAA63_09450</name>
</gene>
<evidence type="ECO:0000313" key="3">
    <source>
        <dbReference type="EMBL" id="HIV13347.1"/>
    </source>
</evidence>
<dbReference type="Proteomes" id="UP000886723">
    <property type="component" value="Unassembled WGS sequence"/>
</dbReference>
<organism evidence="3 4">
    <name type="scientific">Candidatus Pullilachnospira stercoravium</name>
    <dbReference type="NCBI Taxonomy" id="2840913"/>
    <lineage>
        <taxon>Bacteria</taxon>
        <taxon>Bacillati</taxon>
        <taxon>Bacillota</taxon>
        <taxon>Clostridia</taxon>
        <taxon>Lachnospirales</taxon>
        <taxon>Lachnospiraceae</taxon>
        <taxon>Lachnospiraceae incertae sedis</taxon>
        <taxon>Candidatus Pullilachnospira</taxon>
    </lineage>
</organism>
<dbReference type="PROSITE" id="PS50035">
    <property type="entry name" value="PLD"/>
    <property type="match status" value="1"/>
</dbReference>